<dbReference type="GO" id="GO:0004107">
    <property type="term" value="F:chorismate synthase activity"/>
    <property type="evidence" value="ECO:0007669"/>
    <property type="project" value="UniProtKB-UniRule"/>
</dbReference>
<dbReference type="PROSITE" id="PS00789">
    <property type="entry name" value="CHORISMATE_SYNTHASE_3"/>
    <property type="match status" value="1"/>
</dbReference>
<keyword evidence="7" id="KW-0288">FMN</keyword>
<evidence type="ECO:0000256" key="5">
    <source>
        <dbReference type="ARBA" id="ARBA00023141"/>
    </source>
</evidence>
<dbReference type="PROSITE" id="PS00788">
    <property type="entry name" value="CHORISMATE_SYNTHASE_2"/>
    <property type="match status" value="1"/>
</dbReference>
<evidence type="ECO:0000256" key="4">
    <source>
        <dbReference type="ARBA" id="ARBA00022605"/>
    </source>
</evidence>
<dbReference type="EC" id="4.2.3.5" evidence="3 7"/>
<dbReference type="AlphaFoldDB" id="A0A1H0A099"/>
<proteinExistence type="inferred from homology"/>
<dbReference type="InterPro" id="IPR000453">
    <property type="entry name" value="Chorismate_synth"/>
</dbReference>
<dbReference type="PANTHER" id="PTHR21085">
    <property type="entry name" value="CHORISMATE SYNTHASE"/>
    <property type="match status" value="1"/>
</dbReference>
<dbReference type="RefSeq" id="WP_089700066.1">
    <property type="nucleotide sequence ID" value="NZ_FNHL01000009.1"/>
</dbReference>
<dbReference type="HAMAP" id="MF_00300">
    <property type="entry name" value="Chorismate_synth"/>
    <property type="match status" value="1"/>
</dbReference>
<name>A0A1H0A099_9EURY</name>
<dbReference type="Gene3D" id="3.60.150.10">
    <property type="entry name" value="Chorismate synthase AroC"/>
    <property type="match status" value="1"/>
</dbReference>
<evidence type="ECO:0000313" key="11">
    <source>
        <dbReference type="Proteomes" id="UP000199451"/>
    </source>
</evidence>
<dbReference type="Proteomes" id="UP000199451">
    <property type="component" value="Unassembled WGS sequence"/>
</dbReference>
<protein>
    <recommendedName>
        <fullName evidence="3 7">Chorismate synthase</fullName>
        <shortName evidence="7">CS</shortName>
        <ecNumber evidence="3 7">4.2.3.5</ecNumber>
    </recommendedName>
    <alternativeName>
        <fullName evidence="7">5-enolpyruvylshikimate-3-phosphate phospholyase</fullName>
    </alternativeName>
</protein>
<evidence type="ECO:0000256" key="2">
    <source>
        <dbReference type="ARBA" id="ARBA00008014"/>
    </source>
</evidence>
<dbReference type="GO" id="GO:0005829">
    <property type="term" value="C:cytosol"/>
    <property type="evidence" value="ECO:0007669"/>
    <property type="project" value="TreeGrafter"/>
</dbReference>
<evidence type="ECO:0000256" key="9">
    <source>
        <dbReference type="SAM" id="MobiDB-lite"/>
    </source>
</evidence>
<dbReference type="CDD" id="cd07304">
    <property type="entry name" value="Chorismate_synthase"/>
    <property type="match status" value="1"/>
</dbReference>
<accession>A0A1H0A099</accession>
<keyword evidence="7" id="KW-0285">Flavoprotein</keyword>
<dbReference type="PIRSF" id="PIRSF001456">
    <property type="entry name" value="Chorismate_synth"/>
    <property type="match status" value="1"/>
</dbReference>
<keyword evidence="6 7" id="KW-0456">Lyase</keyword>
<keyword evidence="11" id="KW-1185">Reference proteome</keyword>
<evidence type="ECO:0000256" key="1">
    <source>
        <dbReference type="ARBA" id="ARBA00005044"/>
    </source>
</evidence>
<dbReference type="GO" id="GO:0009423">
    <property type="term" value="P:chorismate biosynthetic process"/>
    <property type="evidence" value="ECO:0007669"/>
    <property type="project" value="UniProtKB-UniRule"/>
</dbReference>
<evidence type="ECO:0000256" key="7">
    <source>
        <dbReference type="HAMAP-Rule" id="MF_00300"/>
    </source>
</evidence>
<evidence type="ECO:0000313" key="10">
    <source>
        <dbReference type="EMBL" id="SDN26797.1"/>
    </source>
</evidence>
<evidence type="ECO:0000256" key="3">
    <source>
        <dbReference type="ARBA" id="ARBA00013036"/>
    </source>
</evidence>
<keyword evidence="7" id="KW-0274">FAD</keyword>
<feature type="binding site" evidence="7">
    <location>
        <position position="286"/>
    </location>
    <ligand>
        <name>FMN</name>
        <dbReference type="ChEBI" id="CHEBI:58210"/>
    </ligand>
</feature>
<feature type="binding site" evidence="7">
    <location>
        <begin position="301"/>
        <end position="305"/>
    </location>
    <ligand>
        <name>FMN</name>
        <dbReference type="ChEBI" id="CHEBI:58210"/>
    </ligand>
</feature>
<evidence type="ECO:0000256" key="6">
    <source>
        <dbReference type="ARBA" id="ARBA00023239"/>
    </source>
</evidence>
<dbReference type="SUPFAM" id="SSF103263">
    <property type="entry name" value="Chorismate synthase, AroC"/>
    <property type="match status" value="1"/>
</dbReference>
<dbReference type="InterPro" id="IPR020541">
    <property type="entry name" value="Chorismate_synthase_CS"/>
</dbReference>
<dbReference type="InterPro" id="IPR035904">
    <property type="entry name" value="Chorismate_synth_AroC_sf"/>
</dbReference>
<evidence type="ECO:0000256" key="8">
    <source>
        <dbReference type="RuleBase" id="RU000605"/>
    </source>
</evidence>
<comment type="pathway">
    <text evidence="1 7 8">Metabolic intermediate biosynthesis; chorismate biosynthesis; chorismate from D-erythrose 4-phosphate and phosphoenolpyruvate: step 7/7.</text>
</comment>
<dbReference type="GO" id="GO:0008652">
    <property type="term" value="P:amino acid biosynthetic process"/>
    <property type="evidence" value="ECO:0007669"/>
    <property type="project" value="UniProtKB-KW"/>
</dbReference>
<dbReference type="PROSITE" id="PS00787">
    <property type="entry name" value="CHORISMATE_SYNTHASE_1"/>
    <property type="match status" value="1"/>
</dbReference>
<dbReference type="Pfam" id="PF01264">
    <property type="entry name" value="Chorismate_synt"/>
    <property type="match status" value="1"/>
</dbReference>
<keyword evidence="5 7" id="KW-0057">Aromatic amino acid biosynthesis</keyword>
<feature type="compositionally biased region" description="Basic and acidic residues" evidence="9">
    <location>
        <begin position="373"/>
        <end position="385"/>
    </location>
</feature>
<dbReference type="EMBL" id="FNHL01000009">
    <property type="protein sequence ID" value="SDN26797.1"/>
    <property type="molecule type" value="Genomic_DNA"/>
</dbReference>
<comment type="cofactor">
    <cofactor evidence="7 8">
        <name>FMNH2</name>
        <dbReference type="ChEBI" id="CHEBI:57618"/>
    </cofactor>
    <text evidence="7 8">Reduced FMN (FMNH(2)).</text>
</comment>
<comment type="caution">
    <text evidence="7">Lacks conserved residue(s) required for the propagation of feature annotation.</text>
</comment>
<sequence>MNGNRFGRLFQVTTYGESHGEAMGVTVSGCPAGLELSEEDIQGDLDRRKPGQSMITTSRGEPDEVTINSGVQDGYTTGTPIGMVIQNKDARSGKYEPYVTAPRPSHGDFTYSAKFGTRNWGGGGRSSARETVNWVAAGAIAKKILATQDIEVKAHVNQIGDIEAPEVTWEEILEHSEENEVRCAHPETAEEMRDRIDEYQKEGDSIGGSIYFEARGVPRGLGAPRFDSFSARLGQAMMSVPAATSFEFGLGKEARQWTGKDRNEDWEFDENGDPTPVGNKHGGIQGGITTGQPIYGEVTLHAPTSIPKKQTTVDWETGEEKEIQVVGRHDPVLPPRGVPVVESMLQLTILDYMLLAGRINPDRLDGQVGEYQTDYHPRSPDNMKE</sequence>
<feature type="region of interest" description="Disordered" evidence="9">
    <location>
        <begin position="363"/>
        <end position="385"/>
    </location>
</feature>
<dbReference type="STRING" id="660521.SAMN04487949_3779"/>
<comment type="similarity">
    <text evidence="2 7 8">Belongs to the chorismate synthase family.</text>
</comment>
<comment type="catalytic activity">
    <reaction evidence="7 8">
        <text>5-O-(1-carboxyvinyl)-3-phosphoshikimate = chorismate + phosphate</text>
        <dbReference type="Rhea" id="RHEA:21020"/>
        <dbReference type="ChEBI" id="CHEBI:29748"/>
        <dbReference type="ChEBI" id="CHEBI:43474"/>
        <dbReference type="ChEBI" id="CHEBI:57701"/>
        <dbReference type="EC" id="4.2.3.5"/>
    </reaction>
</comment>
<dbReference type="NCBIfam" id="NF003793">
    <property type="entry name" value="PRK05382.1"/>
    <property type="match status" value="1"/>
</dbReference>
<organism evidence="10 11">
    <name type="scientific">Halogranum gelatinilyticum</name>
    <dbReference type="NCBI Taxonomy" id="660521"/>
    <lineage>
        <taxon>Archaea</taxon>
        <taxon>Methanobacteriati</taxon>
        <taxon>Methanobacteriota</taxon>
        <taxon>Stenosarchaea group</taxon>
        <taxon>Halobacteria</taxon>
        <taxon>Halobacteriales</taxon>
        <taxon>Haloferacaceae</taxon>
    </lineage>
</organism>
<dbReference type="PANTHER" id="PTHR21085:SF0">
    <property type="entry name" value="CHORISMATE SYNTHASE"/>
    <property type="match status" value="1"/>
</dbReference>
<comment type="function">
    <text evidence="7">Catalyzes the anti-1,4-elimination of the C-3 phosphate and the C-6 proR hydrogen from 5-enolpyruvylshikimate-3-phosphate (EPSP) to yield chorismate, which is the branch point compound that serves as the starting substrate for the three terminal pathways of aromatic amino acid biosynthesis. This reaction introduces a second double bond into the aromatic ring system.</text>
</comment>
<keyword evidence="4 7" id="KW-0028">Amino-acid biosynthesis</keyword>
<reference evidence="11" key="1">
    <citation type="submission" date="2016-10" db="EMBL/GenBank/DDBJ databases">
        <authorList>
            <person name="Varghese N."/>
            <person name="Submissions S."/>
        </authorList>
    </citation>
    <scope>NUCLEOTIDE SEQUENCE [LARGE SCALE GENOMIC DNA]</scope>
    <source>
        <strain evidence="11">CGMCC 1.10119</strain>
    </source>
</reference>
<dbReference type="OrthoDB" id="33049at2157"/>
<dbReference type="UniPathway" id="UPA00053">
    <property type="reaction ID" value="UER00090"/>
</dbReference>
<feature type="binding site" evidence="7">
    <location>
        <position position="48"/>
    </location>
    <ligand>
        <name>NADP(+)</name>
        <dbReference type="ChEBI" id="CHEBI:58349"/>
    </ligand>
</feature>
<dbReference type="GO" id="GO:0010181">
    <property type="term" value="F:FMN binding"/>
    <property type="evidence" value="ECO:0007669"/>
    <property type="project" value="TreeGrafter"/>
</dbReference>
<dbReference type="NCBIfam" id="TIGR00033">
    <property type="entry name" value="aroC"/>
    <property type="match status" value="1"/>
</dbReference>
<gene>
    <name evidence="7" type="primary">aroC</name>
    <name evidence="10" type="ORF">SAMN04487949_3779</name>
</gene>
<feature type="binding site" evidence="7">
    <location>
        <position position="328"/>
    </location>
    <ligand>
        <name>FMN</name>
        <dbReference type="ChEBI" id="CHEBI:58210"/>
    </ligand>
</feature>
<feature type="binding site" evidence="7">
    <location>
        <begin position="125"/>
        <end position="127"/>
    </location>
    <ligand>
        <name>FMN</name>
        <dbReference type="ChEBI" id="CHEBI:58210"/>
    </ligand>
</feature>
<keyword evidence="7" id="KW-0521">NADP</keyword>
<dbReference type="GO" id="GO:0009073">
    <property type="term" value="P:aromatic amino acid family biosynthetic process"/>
    <property type="evidence" value="ECO:0007669"/>
    <property type="project" value="UniProtKB-KW"/>
</dbReference>